<evidence type="ECO:0000313" key="2">
    <source>
        <dbReference type="EMBL" id="CCI52912.1"/>
    </source>
</evidence>
<feature type="compositionally biased region" description="Polar residues" evidence="1">
    <location>
        <begin position="1"/>
        <end position="14"/>
    </location>
</feature>
<organism evidence="2 3">
    <name type="scientific">Nostocoides jenkinsii Ben 74</name>
    <dbReference type="NCBI Taxonomy" id="1193518"/>
    <lineage>
        <taxon>Bacteria</taxon>
        <taxon>Bacillati</taxon>
        <taxon>Actinomycetota</taxon>
        <taxon>Actinomycetes</taxon>
        <taxon>Micrococcales</taxon>
        <taxon>Intrasporangiaceae</taxon>
        <taxon>Nostocoides</taxon>
    </lineage>
</organism>
<accession>A0A077MDH1</accession>
<comment type="caution">
    <text evidence="2">The sequence shown here is derived from an EMBL/GenBank/DDBJ whole genome shotgun (WGS) entry which is preliminary data.</text>
</comment>
<keyword evidence="3" id="KW-1185">Reference proteome</keyword>
<evidence type="ECO:0000313" key="3">
    <source>
        <dbReference type="Proteomes" id="UP000035720"/>
    </source>
</evidence>
<evidence type="ECO:0000256" key="1">
    <source>
        <dbReference type="SAM" id="MobiDB-lite"/>
    </source>
</evidence>
<name>A0A077MDH1_9MICO</name>
<protein>
    <submittedName>
        <fullName evidence="2">Uncharacterized protein</fullName>
    </submittedName>
</protein>
<sequence length="118" mass="11947">MTTSNPDQYGSTSGPRDGQPGAFQPIPTPAPGAGAPTPTPPPASAPAPASAPGEADGWHPGRGAGNFDNKKGLLAAATPLAFIAFFAFGMMGGWAWSWIFFLVPSALAAFMRGSGRDC</sequence>
<dbReference type="Proteomes" id="UP000035720">
    <property type="component" value="Unassembled WGS sequence"/>
</dbReference>
<reference evidence="2 3" key="1">
    <citation type="journal article" date="2013" name="ISME J.">
        <title>A metabolic model for members of the genus Tetrasphaera involved in enhanced biological phosphorus removal.</title>
        <authorList>
            <person name="Kristiansen R."/>
            <person name="Nguyen H.T.T."/>
            <person name="Saunders A.M."/>
            <person name="Nielsen J.L."/>
            <person name="Wimmer R."/>
            <person name="Le V.Q."/>
            <person name="McIlroy S.J."/>
            <person name="Petrovski S."/>
            <person name="Seviour R.J."/>
            <person name="Calteau A."/>
            <person name="Nielsen K.L."/>
            <person name="Nielsen P.H."/>
        </authorList>
    </citation>
    <scope>NUCLEOTIDE SEQUENCE [LARGE SCALE GENOMIC DNA]</scope>
    <source>
        <strain evidence="2 3">Ben 74</strain>
    </source>
</reference>
<proteinExistence type="predicted"/>
<dbReference type="AlphaFoldDB" id="A0A077MDH1"/>
<gene>
    <name evidence="2" type="ORF">BN13_240029</name>
</gene>
<feature type="region of interest" description="Disordered" evidence="1">
    <location>
        <begin position="1"/>
        <end position="68"/>
    </location>
</feature>
<dbReference type="EMBL" id="CAJC01000133">
    <property type="protein sequence ID" value="CCI52912.1"/>
    <property type="molecule type" value="Genomic_DNA"/>
</dbReference>